<name>A0A9P9L5D4_FUSSL</name>
<sequence>MIAAAKQHLLLASPLTLFSIANFIINWRGRTARQSSTWHTSTRAQVSCLCVSQAGSASWRCKEELGRRGAKWTLMDP</sequence>
<evidence type="ECO:0000313" key="1">
    <source>
        <dbReference type="EMBL" id="KAH7274544.1"/>
    </source>
</evidence>
<reference evidence="1" key="1">
    <citation type="journal article" date="2021" name="Nat. Commun.">
        <title>Genetic determinants of endophytism in the Arabidopsis root mycobiome.</title>
        <authorList>
            <person name="Mesny F."/>
            <person name="Miyauchi S."/>
            <person name="Thiergart T."/>
            <person name="Pickel B."/>
            <person name="Atanasova L."/>
            <person name="Karlsson M."/>
            <person name="Huettel B."/>
            <person name="Barry K.W."/>
            <person name="Haridas S."/>
            <person name="Chen C."/>
            <person name="Bauer D."/>
            <person name="Andreopoulos W."/>
            <person name="Pangilinan J."/>
            <person name="LaButti K."/>
            <person name="Riley R."/>
            <person name="Lipzen A."/>
            <person name="Clum A."/>
            <person name="Drula E."/>
            <person name="Henrissat B."/>
            <person name="Kohler A."/>
            <person name="Grigoriev I.V."/>
            <person name="Martin F.M."/>
            <person name="Hacquard S."/>
        </authorList>
    </citation>
    <scope>NUCLEOTIDE SEQUENCE</scope>
    <source>
        <strain evidence="1">FSSC 5 MPI-SDFR-AT-0091</strain>
    </source>
</reference>
<evidence type="ECO:0000313" key="2">
    <source>
        <dbReference type="Proteomes" id="UP000736672"/>
    </source>
</evidence>
<keyword evidence="2" id="KW-1185">Reference proteome</keyword>
<dbReference type="AlphaFoldDB" id="A0A9P9L5D4"/>
<protein>
    <submittedName>
        <fullName evidence="1">Uncharacterized protein</fullName>
    </submittedName>
</protein>
<dbReference type="Proteomes" id="UP000736672">
    <property type="component" value="Unassembled WGS sequence"/>
</dbReference>
<dbReference type="EMBL" id="JAGTJS010000002">
    <property type="protein sequence ID" value="KAH7274544.1"/>
    <property type="molecule type" value="Genomic_DNA"/>
</dbReference>
<accession>A0A9P9L5D4</accession>
<comment type="caution">
    <text evidence="1">The sequence shown here is derived from an EMBL/GenBank/DDBJ whole genome shotgun (WGS) entry which is preliminary data.</text>
</comment>
<gene>
    <name evidence="1" type="ORF">B0J15DRAFT_480086</name>
</gene>
<organism evidence="1 2">
    <name type="scientific">Fusarium solani</name>
    <name type="common">Filamentous fungus</name>
    <dbReference type="NCBI Taxonomy" id="169388"/>
    <lineage>
        <taxon>Eukaryota</taxon>
        <taxon>Fungi</taxon>
        <taxon>Dikarya</taxon>
        <taxon>Ascomycota</taxon>
        <taxon>Pezizomycotina</taxon>
        <taxon>Sordariomycetes</taxon>
        <taxon>Hypocreomycetidae</taxon>
        <taxon>Hypocreales</taxon>
        <taxon>Nectriaceae</taxon>
        <taxon>Fusarium</taxon>
        <taxon>Fusarium solani species complex</taxon>
    </lineage>
</organism>
<proteinExistence type="predicted"/>